<reference evidence="1 2" key="1">
    <citation type="journal article" date="2022" name="bioRxiv">
        <title>The genome of the oomycete Peronosclerospora sorghi, a cosmopolitan pathogen of maize and sorghum, is inflated with dispersed pseudogenes.</title>
        <authorList>
            <person name="Fletcher K."/>
            <person name="Martin F."/>
            <person name="Isakeit T."/>
            <person name="Cavanaugh K."/>
            <person name="Magill C."/>
            <person name="Michelmore R."/>
        </authorList>
    </citation>
    <scope>NUCLEOTIDE SEQUENCE [LARGE SCALE GENOMIC DNA]</scope>
    <source>
        <strain evidence="1">P6</strain>
    </source>
</reference>
<gene>
    <name evidence="1" type="ORF">PsorP6_014385</name>
</gene>
<name>A0ACC0VKF2_9STRA</name>
<evidence type="ECO:0000313" key="1">
    <source>
        <dbReference type="EMBL" id="KAI9905961.1"/>
    </source>
</evidence>
<proteinExistence type="predicted"/>
<evidence type="ECO:0000313" key="2">
    <source>
        <dbReference type="Proteomes" id="UP001163321"/>
    </source>
</evidence>
<dbReference type="Proteomes" id="UP001163321">
    <property type="component" value="Chromosome 9"/>
</dbReference>
<sequence length="99" mass="11223">MFFFRRALGDGERELIQELGRPFAVQIPQFRLDLGDAITTNYGNIKKQELILDNEASVHTTNDFRFLSGTEKVSGVCFQDDGKGSNIKKKVSVFIFIMC</sequence>
<accession>A0ACC0VKF2</accession>
<comment type="caution">
    <text evidence="1">The sequence shown here is derived from an EMBL/GenBank/DDBJ whole genome shotgun (WGS) entry which is preliminary data.</text>
</comment>
<dbReference type="EMBL" id="CM047588">
    <property type="protein sequence ID" value="KAI9905961.1"/>
    <property type="molecule type" value="Genomic_DNA"/>
</dbReference>
<protein>
    <submittedName>
        <fullName evidence="1">Uncharacterized protein</fullName>
    </submittedName>
</protein>
<organism evidence="1 2">
    <name type="scientific">Peronosclerospora sorghi</name>
    <dbReference type="NCBI Taxonomy" id="230839"/>
    <lineage>
        <taxon>Eukaryota</taxon>
        <taxon>Sar</taxon>
        <taxon>Stramenopiles</taxon>
        <taxon>Oomycota</taxon>
        <taxon>Peronosporomycetes</taxon>
        <taxon>Peronosporales</taxon>
        <taxon>Peronosporaceae</taxon>
        <taxon>Peronosclerospora</taxon>
    </lineage>
</organism>
<keyword evidence="2" id="KW-1185">Reference proteome</keyword>